<organism evidence="12 13">
    <name type="scientific">Leptolyngbya iicbica LK</name>
    <dbReference type="NCBI Taxonomy" id="2294035"/>
    <lineage>
        <taxon>Bacteria</taxon>
        <taxon>Bacillati</taxon>
        <taxon>Cyanobacteriota</taxon>
        <taxon>Cyanophyceae</taxon>
        <taxon>Leptolyngbyales</taxon>
        <taxon>Leptolyngbyaceae</taxon>
        <taxon>Leptolyngbya group</taxon>
        <taxon>Leptolyngbya</taxon>
        <taxon>Leptolyngbya iicbica</taxon>
    </lineage>
</organism>
<dbReference type="SUPFAM" id="SSF55785">
    <property type="entry name" value="PYP-like sensor domain (PAS domain)"/>
    <property type="match status" value="2"/>
</dbReference>
<dbReference type="SUPFAM" id="SSF52172">
    <property type="entry name" value="CheY-like"/>
    <property type="match status" value="1"/>
</dbReference>
<dbReference type="InterPro" id="IPR001789">
    <property type="entry name" value="Sig_transdc_resp-reg_receiver"/>
</dbReference>
<evidence type="ECO:0000256" key="2">
    <source>
        <dbReference type="ARBA" id="ARBA00012438"/>
    </source>
</evidence>
<dbReference type="CDD" id="cd00130">
    <property type="entry name" value="PAS"/>
    <property type="match status" value="1"/>
</dbReference>
<keyword evidence="3 7" id="KW-0597">Phosphoprotein</keyword>
<dbReference type="Pfam" id="PF00072">
    <property type="entry name" value="Response_reg"/>
    <property type="match status" value="1"/>
</dbReference>
<dbReference type="InterPro" id="IPR035965">
    <property type="entry name" value="PAS-like_dom_sf"/>
</dbReference>
<dbReference type="InterPro" id="IPR000700">
    <property type="entry name" value="PAS-assoc_C"/>
</dbReference>
<keyword evidence="5" id="KW-0418">Kinase</keyword>
<accession>A0A4Q7E4W1</accession>
<dbReference type="PROSITE" id="PS50109">
    <property type="entry name" value="HIS_KIN"/>
    <property type="match status" value="1"/>
</dbReference>
<dbReference type="PROSITE" id="PS50112">
    <property type="entry name" value="PAS"/>
    <property type="match status" value="1"/>
</dbReference>
<reference evidence="12 13" key="1">
    <citation type="submission" date="2018-11" db="EMBL/GenBank/DDBJ databases">
        <title>Whole genome sequencing of an environmental sample.</title>
        <authorList>
            <person name="Sarangi A.N."/>
            <person name="Singh D."/>
            <person name="Tripathy S."/>
        </authorList>
    </citation>
    <scope>NUCLEOTIDE SEQUENCE [LARGE SCALE GENOMIC DNA]</scope>
    <source>
        <strain evidence="12 13">Lakshadweep</strain>
    </source>
</reference>
<dbReference type="Pfam" id="PF13426">
    <property type="entry name" value="PAS_9"/>
    <property type="match status" value="1"/>
</dbReference>
<keyword evidence="4" id="KW-0808">Transferase</keyword>
<dbReference type="FunFam" id="3.30.565.10:FF:000006">
    <property type="entry name" value="Sensor histidine kinase WalK"/>
    <property type="match status" value="1"/>
</dbReference>
<evidence type="ECO:0000313" key="12">
    <source>
        <dbReference type="EMBL" id="RZM77900.1"/>
    </source>
</evidence>
<dbReference type="SMART" id="SM00448">
    <property type="entry name" value="REC"/>
    <property type="match status" value="1"/>
</dbReference>
<feature type="domain" description="PAS" evidence="10">
    <location>
        <begin position="327"/>
        <end position="397"/>
    </location>
</feature>
<evidence type="ECO:0000256" key="3">
    <source>
        <dbReference type="ARBA" id="ARBA00022553"/>
    </source>
</evidence>
<dbReference type="PRINTS" id="PR00344">
    <property type="entry name" value="BCTRLSENSOR"/>
</dbReference>
<dbReference type="PANTHER" id="PTHR43547:SF2">
    <property type="entry name" value="HYBRID SIGNAL TRANSDUCTION HISTIDINE KINASE C"/>
    <property type="match status" value="1"/>
</dbReference>
<evidence type="ECO:0000256" key="6">
    <source>
        <dbReference type="ARBA" id="ARBA00023012"/>
    </source>
</evidence>
<dbReference type="InterPro" id="IPR011006">
    <property type="entry name" value="CheY-like_superfamily"/>
</dbReference>
<evidence type="ECO:0000313" key="13">
    <source>
        <dbReference type="Proteomes" id="UP000292459"/>
    </source>
</evidence>
<proteinExistence type="predicted"/>
<evidence type="ECO:0000256" key="1">
    <source>
        <dbReference type="ARBA" id="ARBA00000085"/>
    </source>
</evidence>
<dbReference type="InterPro" id="IPR004358">
    <property type="entry name" value="Sig_transdc_His_kin-like_C"/>
</dbReference>
<dbReference type="InterPro" id="IPR005467">
    <property type="entry name" value="His_kinase_dom"/>
</dbReference>
<evidence type="ECO:0000256" key="7">
    <source>
        <dbReference type="PROSITE-ProRule" id="PRU00169"/>
    </source>
</evidence>
<evidence type="ECO:0000256" key="5">
    <source>
        <dbReference type="ARBA" id="ARBA00022777"/>
    </source>
</evidence>
<feature type="modified residue" description="4-aspartylphosphate" evidence="7">
    <location>
        <position position="122"/>
    </location>
</feature>
<dbReference type="RefSeq" id="WP_084607067.1">
    <property type="nucleotide sequence ID" value="NZ_QVFV01000003.1"/>
</dbReference>
<dbReference type="GO" id="GO:0000155">
    <property type="term" value="F:phosphorelay sensor kinase activity"/>
    <property type="evidence" value="ECO:0007669"/>
    <property type="project" value="InterPro"/>
</dbReference>
<dbReference type="PROSITE" id="PS50110">
    <property type="entry name" value="RESPONSE_REGULATORY"/>
    <property type="match status" value="1"/>
</dbReference>
<dbReference type="Gene3D" id="3.30.565.10">
    <property type="entry name" value="Histidine kinase-like ATPase, C-terminal domain"/>
    <property type="match status" value="1"/>
</dbReference>
<dbReference type="InterPro" id="IPR036097">
    <property type="entry name" value="HisK_dim/P_sf"/>
</dbReference>
<evidence type="ECO:0000259" key="8">
    <source>
        <dbReference type="PROSITE" id="PS50109"/>
    </source>
</evidence>
<dbReference type="InterPro" id="IPR003661">
    <property type="entry name" value="HisK_dim/P_dom"/>
</dbReference>
<dbReference type="SMART" id="SM00086">
    <property type="entry name" value="PAC"/>
    <property type="match status" value="1"/>
</dbReference>
<dbReference type="InterPro" id="IPR003594">
    <property type="entry name" value="HATPase_dom"/>
</dbReference>
<protein>
    <recommendedName>
        <fullName evidence="2">histidine kinase</fullName>
        <ecNumber evidence="2">2.7.13.3</ecNumber>
    </recommendedName>
</protein>
<dbReference type="Gene3D" id="3.30.450.20">
    <property type="entry name" value="PAS domain"/>
    <property type="match status" value="2"/>
</dbReference>
<dbReference type="SMART" id="SM00091">
    <property type="entry name" value="PAS"/>
    <property type="match status" value="2"/>
</dbReference>
<dbReference type="Gene3D" id="3.40.50.2300">
    <property type="match status" value="1"/>
</dbReference>
<dbReference type="EC" id="2.7.13.3" evidence="2"/>
<dbReference type="SUPFAM" id="SSF47384">
    <property type="entry name" value="Homodimeric domain of signal transducing histidine kinase"/>
    <property type="match status" value="1"/>
</dbReference>
<evidence type="ECO:0000259" key="11">
    <source>
        <dbReference type="PROSITE" id="PS50113"/>
    </source>
</evidence>
<dbReference type="Proteomes" id="UP000292459">
    <property type="component" value="Unassembled WGS sequence"/>
</dbReference>
<comment type="catalytic activity">
    <reaction evidence="1">
        <text>ATP + protein L-histidine = ADP + protein N-phospho-L-histidine.</text>
        <dbReference type="EC" id="2.7.13.3"/>
    </reaction>
</comment>
<dbReference type="NCBIfam" id="TIGR00229">
    <property type="entry name" value="sensory_box"/>
    <property type="match status" value="1"/>
</dbReference>
<feature type="domain" description="Response regulatory" evidence="9">
    <location>
        <begin position="73"/>
        <end position="189"/>
    </location>
</feature>
<dbReference type="InterPro" id="IPR036890">
    <property type="entry name" value="HATPase_C_sf"/>
</dbReference>
<evidence type="ECO:0000256" key="4">
    <source>
        <dbReference type="ARBA" id="ARBA00022679"/>
    </source>
</evidence>
<feature type="domain" description="PAC" evidence="11">
    <location>
        <begin position="401"/>
        <end position="453"/>
    </location>
</feature>
<sequence>MVDDSCKQHILNHSEWLENGSFPSQSHVNLDKNTEYFERNHRLMKDQSIRFLSDAVGFLAGVNGMMTSATLSKILIVDDQPEQLDVLTEHLKQDYDVMTTTEPEQARKLAHLSPPPDLILLDVMMPQLSGYDLCIEFRQDDLTKDIPIIFLTGLREASEEAKGFQIGGNDYIVKPADPTVLKARIQNHLIIKKLLNQQAQVKKTLAQTNQQLQAVLNAVPGMVSWVNRDLTYLGCNQALAEAYQLHPTDFIGCQVGFKNEIFNFREFLESFFASDKTVAAQEVIIESQGTQSPYYVAAQKYDNGNAAVCVGINVTEQKEAQAALQQSETRFRNLVEHINDWVWEMDLDSQFIYLSPKVQDITGYTINDLLGKDLTDLMSADEGIRFTTILSYFIRSHQPFTQIEVNCCHKTGRSLTLEISGSPVLNPDSSFGGYRGIARDITERKQAELDIRKAFTQEKELSELKTRFISMASHEFRTPLTTIMASAESLERYRHKFSDEKQAIILKRIQDSVGYITTLLSDVLTAGKAEAGKFTCQPQMINLRKFCLNLVEEMHIIQSGSVTPIEFECIGDRFEGEADEKLLNHILINLLSNAVKYSPEQTPVKFSLTVDSGTAIFKVSDEGIGISEEDQRHLFEPFHRGNNVGNISGTGLGLMIAKQAVMAHQGKIACSSELGHGTTFVVNLPFMKERSTHD</sequence>
<dbReference type="AlphaFoldDB" id="A0A4Q7E4W1"/>
<dbReference type="SUPFAM" id="SSF55874">
    <property type="entry name" value="ATPase domain of HSP90 chaperone/DNA topoisomerase II/histidine kinase"/>
    <property type="match status" value="1"/>
</dbReference>
<dbReference type="Pfam" id="PF02518">
    <property type="entry name" value="HATPase_c"/>
    <property type="match status" value="1"/>
</dbReference>
<evidence type="ECO:0000259" key="9">
    <source>
        <dbReference type="PROSITE" id="PS50110"/>
    </source>
</evidence>
<dbReference type="OrthoDB" id="517825at2"/>
<keyword evidence="6" id="KW-0902">Two-component regulatory system</keyword>
<dbReference type="Pfam" id="PF00512">
    <property type="entry name" value="HisKA"/>
    <property type="match status" value="1"/>
</dbReference>
<dbReference type="SMART" id="SM00388">
    <property type="entry name" value="HisKA"/>
    <property type="match status" value="1"/>
</dbReference>
<feature type="domain" description="Histidine kinase" evidence="8">
    <location>
        <begin position="471"/>
        <end position="688"/>
    </location>
</feature>
<dbReference type="SMART" id="SM00387">
    <property type="entry name" value="HATPase_c"/>
    <property type="match status" value="1"/>
</dbReference>
<evidence type="ECO:0000259" key="10">
    <source>
        <dbReference type="PROSITE" id="PS50112"/>
    </source>
</evidence>
<keyword evidence="13" id="KW-1185">Reference proteome</keyword>
<dbReference type="InterPro" id="IPR001610">
    <property type="entry name" value="PAC"/>
</dbReference>
<dbReference type="CDD" id="cd00082">
    <property type="entry name" value="HisKA"/>
    <property type="match status" value="1"/>
</dbReference>
<name>A0A4Q7E4W1_9CYAN</name>
<dbReference type="PANTHER" id="PTHR43547">
    <property type="entry name" value="TWO-COMPONENT HISTIDINE KINASE"/>
    <property type="match status" value="1"/>
</dbReference>
<dbReference type="EMBL" id="QVFV01000003">
    <property type="protein sequence ID" value="RZM77900.1"/>
    <property type="molecule type" value="Genomic_DNA"/>
</dbReference>
<comment type="caution">
    <text evidence="12">The sequence shown here is derived from an EMBL/GenBank/DDBJ whole genome shotgun (WGS) entry which is preliminary data.</text>
</comment>
<dbReference type="Gene3D" id="1.10.287.130">
    <property type="match status" value="1"/>
</dbReference>
<dbReference type="InterPro" id="IPR000014">
    <property type="entry name" value="PAS"/>
</dbReference>
<dbReference type="PROSITE" id="PS50113">
    <property type="entry name" value="PAC"/>
    <property type="match status" value="1"/>
</dbReference>
<gene>
    <name evidence="12" type="ORF">DYY88_15190</name>
</gene>